<dbReference type="PROSITE" id="PS00330">
    <property type="entry name" value="HEMOLYSIN_CALCIUM"/>
    <property type="match status" value="1"/>
</dbReference>
<dbReference type="EMBL" id="FMZC01000012">
    <property type="protein sequence ID" value="SDE13370.1"/>
    <property type="molecule type" value="Genomic_DNA"/>
</dbReference>
<dbReference type="Proteomes" id="UP000198781">
    <property type="component" value="Unassembled WGS sequence"/>
</dbReference>
<keyword evidence="2" id="KW-1185">Reference proteome</keyword>
<evidence type="ECO:0000313" key="2">
    <source>
        <dbReference type="Proteomes" id="UP000198781"/>
    </source>
</evidence>
<dbReference type="Gene3D" id="2.150.10.10">
    <property type="entry name" value="Serralysin-like metalloprotease, C-terminal"/>
    <property type="match status" value="1"/>
</dbReference>
<dbReference type="GO" id="GO:0005509">
    <property type="term" value="F:calcium ion binding"/>
    <property type="evidence" value="ECO:0007669"/>
    <property type="project" value="InterPro"/>
</dbReference>
<evidence type="ECO:0000313" key="1">
    <source>
        <dbReference type="EMBL" id="SDE13370.1"/>
    </source>
</evidence>
<dbReference type="Pfam" id="PF00353">
    <property type="entry name" value="HemolysinCabind"/>
    <property type="match status" value="1"/>
</dbReference>
<sequence length="560" mass="58760">MASLIRIYTETQYQLRYGTSIPLGKMQEASNAVAQNLFDDLLGRNEPRWPAGQIPDIARIGEADATAVGRILFNVDLADTGAALQQNSAWSGTLLFSLLRSDQTNRLSSTGTLGKIDTLNDWRDVLYSYNAYAAGFKAAQSTLFLESAAQAKVDETVFGATTWGYLKTPESVLSLKDAVILGTDNPVLKKAFTVIGDVGPHKFLDMLMGAVQGKNLIGTTKTDAQFTANARNFLGALTPTQLQSLKAELLPQSASALAGKAMANTPEGASARAALAALSMVSVQVSPEVAARVALYDPATGTGQLSESWIADRAAFTTRYYEQQQRGGGILQGTQNVAYIDMGNGGGTPAVQVLVGAGPNNGQRTQYVFGGSGDDQINGQGFADHLYGGAGADTLDGKGGGDYLEGGAGKDVYRFNGLFGADTVWDADGAGTLEFDGVAMPLATVKRYGADDAWEDTSGQFLFTRVANGQGGTDLRITKYASATDKSVQGTVNVRNYWAGAFGLTLAEAADKPQAAGGTDSSLVVLAAQPDDPTPRISESTGALDYGASAVNDINWRIAV</sequence>
<dbReference type="SUPFAM" id="SSF51120">
    <property type="entry name" value="beta-Roll"/>
    <property type="match status" value="1"/>
</dbReference>
<dbReference type="InterPro" id="IPR001343">
    <property type="entry name" value="Hemolysn_Ca-bd"/>
</dbReference>
<accession>A0A1G7AF22</accession>
<dbReference type="InterPro" id="IPR011049">
    <property type="entry name" value="Serralysin-like_metalloprot_C"/>
</dbReference>
<dbReference type="STRING" id="187868.SAMN05192589_112155"/>
<gene>
    <name evidence="1" type="ORF">SAMN05192589_112155</name>
</gene>
<protein>
    <submittedName>
        <fullName evidence="1">Serralysin</fullName>
    </submittedName>
</protein>
<reference evidence="1 2" key="1">
    <citation type="submission" date="2016-10" db="EMBL/GenBank/DDBJ databases">
        <authorList>
            <person name="de Groot N.N."/>
        </authorList>
    </citation>
    <scope>NUCLEOTIDE SEQUENCE [LARGE SCALE GENOMIC DNA]</scope>
    <source>
        <strain evidence="1 2">DSM 16619</strain>
    </source>
</reference>
<dbReference type="InterPro" id="IPR018511">
    <property type="entry name" value="Hemolysin-typ_Ca-bd_CS"/>
</dbReference>
<proteinExistence type="predicted"/>
<dbReference type="PRINTS" id="PR00313">
    <property type="entry name" value="CABNDNGRPT"/>
</dbReference>
<name>A0A1G7AF22_9BURK</name>
<dbReference type="AlphaFoldDB" id="A0A1G7AF22"/>
<organism evidence="1 2">
    <name type="scientific">Paracidovorax valerianellae</name>
    <dbReference type="NCBI Taxonomy" id="187868"/>
    <lineage>
        <taxon>Bacteria</taxon>
        <taxon>Pseudomonadati</taxon>
        <taxon>Pseudomonadota</taxon>
        <taxon>Betaproteobacteria</taxon>
        <taxon>Burkholderiales</taxon>
        <taxon>Comamonadaceae</taxon>
        <taxon>Paracidovorax</taxon>
    </lineage>
</organism>